<evidence type="ECO:0000313" key="7">
    <source>
        <dbReference type="Proteomes" id="UP001152607"/>
    </source>
</evidence>
<dbReference type="InterPro" id="IPR026591">
    <property type="entry name" value="Sirtuin_cat_small_dom_sf"/>
</dbReference>
<dbReference type="EMBL" id="CAOQHR010000002">
    <property type="protein sequence ID" value="CAI6313067.1"/>
    <property type="molecule type" value="Genomic_DNA"/>
</dbReference>
<dbReference type="PANTHER" id="PTHR11085:SF10">
    <property type="entry name" value="NAD-DEPENDENT PROTEIN DEACYLASE SIRTUIN-5, MITOCHONDRIAL-RELATED"/>
    <property type="match status" value="1"/>
</dbReference>
<gene>
    <name evidence="6" type="ORF">PDIGIT_LOCUS3293</name>
</gene>
<dbReference type="GO" id="GO:0036055">
    <property type="term" value="F:protein-succinyllysine desuccinylase activity"/>
    <property type="evidence" value="ECO:0007669"/>
    <property type="project" value="InterPro"/>
</dbReference>
<sequence>MALHTARASVVPQADLESFQACLNSSTRVIALLGAGLSASSGLPTFRGAGGLWRTHDATDLATPQAFSQNPGLVWQFYSYRRHMALQAKPNPAHYALAELARRKDGFMTLSQNVDGLSPRANHPEDKLKLLHGSLFNVKCSDFFCNYFESNNYTDPIVPALALPTQNGSDPTTTEALANRELDISDERVSIPELDHSHLPKCPRCQHGLLRPGVVWFGEALPKQVIGDITSWMADSEKIDLIMVIGTSAKVYPAAAYVDSARAKGARVAVVNMDRNDEPASGMRDGDWFFQGDAAQILPEILKSVIGEVNTDEDAASSAQPT</sequence>
<dbReference type="InterPro" id="IPR026590">
    <property type="entry name" value="Ssirtuin_cat_dom"/>
</dbReference>
<evidence type="ECO:0000256" key="3">
    <source>
        <dbReference type="ARBA" id="ARBA00023027"/>
    </source>
</evidence>
<keyword evidence="4" id="KW-0862">Zinc</keyword>
<keyword evidence="3" id="KW-0520">NAD</keyword>
<proteinExistence type="inferred from homology"/>
<keyword evidence="4" id="KW-0479">Metal-binding</keyword>
<dbReference type="SUPFAM" id="SSF52467">
    <property type="entry name" value="DHS-like NAD/FAD-binding domain"/>
    <property type="match status" value="1"/>
</dbReference>
<feature type="binding site" evidence="4">
    <location>
        <position position="202"/>
    </location>
    <ligand>
        <name>Zn(2+)</name>
        <dbReference type="ChEBI" id="CHEBI:29105"/>
    </ligand>
</feature>
<evidence type="ECO:0000313" key="6">
    <source>
        <dbReference type="EMBL" id="CAI6313067.1"/>
    </source>
</evidence>
<dbReference type="InterPro" id="IPR029035">
    <property type="entry name" value="DHS-like_NAD/FAD-binding_dom"/>
</dbReference>
<comment type="similarity">
    <text evidence="1">Belongs to the sirtuin family. Class I subfamily.</text>
</comment>
<dbReference type="InterPro" id="IPR003000">
    <property type="entry name" value="Sirtuin"/>
</dbReference>
<dbReference type="Pfam" id="PF02146">
    <property type="entry name" value="SIR2"/>
    <property type="match status" value="1"/>
</dbReference>
<dbReference type="CDD" id="cd01412">
    <property type="entry name" value="SIRT5_Af1_CobB"/>
    <property type="match status" value="1"/>
</dbReference>
<dbReference type="GO" id="GO:0017136">
    <property type="term" value="F:histone deacetylase activity, NAD-dependent"/>
    <property type="evidence" value="ECO:0007669"/>
    <property type="project" value="TreeGrafter"/>
</dbReference>
<name>A0A9W4U6M4_9PLEO</name>
<evidence type="ECO:0000256" key="4">
    <source>
        <dbReference type="PROSITE-ProRule" id="PRU00236"/>
    </source>
</evidence>
<dbReference type="Gene3D" id="3.40.50.1220">
    <property type="entry name" value="TPP-binding domain"/>
    <property type="match status" value="1"/>
</dbReference>
<feature type="binding site" evidence="4">
    <location>
        <position position="145"/>
    </location>
    <ligand>
        <name>Zn(2+)</name>
        <dbReference type="ChEBI" id="CHEBI:29105"/>
    </ligand>
</feature>
<feature type="domain" description="Deacetylase sirtuin-type" evidence="5">
    <location>
        <begin position="9"/>
        <end position="308"/>
    </location>
</feature>
<evidence type="ECO:0000259" key="5">
    <source>
        <dbReference type="PROSITE" id="PS50305"/>
    </source>
</evidence>
<dbReference type="GO" id="GO:0036054">
    <property type="term" value="F:protein-malonyllysine demalonylase activity"/>
    <property type="evidence" value="ECO:0007669"/>
    <property type="project" value="InterPro"/>
</dbReference>
<dbReference type="PROSITE" id="PS50305">
    <property type="entry name" value="SIRTUIN"/>
    <property type="match status" value="1"/>
</dbReference>
<protein>
    <recommendedName>
        <fullName evidence="5">Deacetylase sirtuin-type domain-containing protein</fullName>
    </recommendedName>
</protein>
<feature type="binding site" evidence="4">
    <location>
        <position position="205"/>
    </location>
    <ligand>
        <name>Zn(2+)</name>
        <dbReference type="ChEBI" id="CHEBI:29105"/>
    </ligand>
</feature>
<dbReference type="AlphaFoldDB" id="A0A9W4U6M4"/>
<dbReference type="Gene3D" id="3.30.1600.10">
    <property type="entry name" value="SIR2/SIRT2 'Small Domain"/>
    <property type="match status" value="1"/>
</dbReference>
<dbReference type="Proteomes" id="UP001152607">
    <property type="component" value="Unassembled WGS sequence"/>
</dbReference>
<organism evidence="6 7">
    <name type="scientific">Periconia digitata</name>
    <dbReference type="NCBI Taxonomy" id="1303443"/>
    <lineage>
        <taxon>Eukaryota</taxon>
        <taxon>Fungi</taxon>
        <taxon>Dikarya</taxon>
        <taxon>Ascomycota</taxon>
        <taxon>Pezizomycotina</taxon>
        <taxon>Dothideomycetes</taxon>
        <taxon>Pleosporomycetidae</taxon>
        <taxon>Pleosporales</taxon>
        <taxon>Massarineae</taxon>
        <taxon>Periconiaceae</taxon>
        <taxon>Periconia</taxon>
    </lineage>
</organism>
<dbReference type="GO" id="GO:0070403">
    <property type="term" value="F:NAD+ binding"/>
    <property type="evidence" value="ECO:0007669"/>
    <property type="project" value="InterPro"/>
</dbReference>
<dbReference type="OrthoDB" id="424302at2759"/>
<dbReference type="GO" id="GO:0005634">
    <property type="term" value="C:nucleus"/>
    <property type="evidence" value="ECO:0007669"/>
    <property type="project" value="TreeGrafter"/>
</dbReference>
<evidence type="ECO:0000256" key="2">
    <source>
        <dbReference type="ARBA" id="ARBA00022679"/>
    </source>
</evidence>
<dbReference type="PANTHER" id="PTHR11085">
    <property type="entry name" value="NAD-DEPENDENT PROTEIN DEACYLASE SIRTUIN-5, MITOCHONDRIAL-RELATED"/>
    <property type="match status" value="1"/>
</dbReference>
<feature type="binding site" evidence="4">
    <location>
        <position position="140"/>
    </location>
    <ligand>
        <name>Zn(2+)</name>
        <dbReference type="ChEBI" id="CHEBI:29105"/>
    </ligand>
</feature>
<feature type="active site" description="Proton acceptor" evidence="4">
    <location>
        <position position="132"/>
    </location>
</feature>
<dbReference type="GO" id="GO:0046872">
    <property type="term" value="F:metal ion binding"/>
    <property type="evidence" value="ECO:0007669"/>
    <property type="project" value="UniProtKB-KW"/>
</dbReference>
<reference evidence="6" key="1">
    <citation type="submission" date="2023-01" db="EMBL/GenBank/DDBJ databases">
        <authorList>
            <person name="Van Ghelder C."/>
            <person name="Rancurel C."/>
        </authorList>
    </citation>
    <scope>NUCLEOTIDE SEQUENCE</scope>
    <source>
        <strain evidence="6">CNCM I-4278</strain>
    </source>
</reference>
<evidence type="ECO:0000256" key="1">
    <source>
        <dbReference type="ARBA" id="ARBA00006924"/>
    </source>
</evidence>
<dbReference type="InterPro" id="IPR027546">
    <property type="entry name" value="Sirtuin_class_III"/>
</dbReference>
<accession>A0A9W4U6M4</accession>
<keyword evidence="7" id="KW-1185">Reference proteome</keyword>
<comment type="caution">
    <text evidence="6">The sequence shown here is derived from an EMBL/GenBank/DDBJ whole genome shotgun (WGS) entry which is preliminary data.</text>
</comment>
<keyword evidence="2" id="KW-0808">Transferase</keyword>
<dbReference type="InterPro" id="IPR050134">
    <property type="entry name" value="NAD-dep_sirtuin_deacylases"/>
</dbReference>